<keyword evidence="2" id="KW-1185">Reference proteome</keyword>
<evidence type="ECO:0000313" key="2">
    <source>
        <dbReference type="Proteomes" id="UP000790709"/>
    </source>
</evidence>
<dbReference type="EMBL" id="MU266686">
    <property type="protein sequence ID" value="KAH7919185.1"/>
    <property type="molecule type" value="Genomic_DNA"/>
</dbReference>
<name>A0ACB8B074_9AGAM</name>
<dbReference type="Proteomes" id="UP000790709">
    <property type="component" value="Unassembled WGS sequence"/>
</dbReference>
<comment type="caution">
    <text evidence="1">The sequence shown here is derived from an EMBL/GenBank/DDBJ whole genome shotgun (WGS) entry which is preliminary data.</text>
</comment>
<proteinExistence type="predicted"/>
<evidence type="ECO:0000313" key="1">
    <source>
        <dbReference type="EMBL" id="KAH7919185.1"/>
    </source>
</evidence>
<gene>
    <name evidence="1" type="ORF">BV22DRAFT_1051222</name>
</gene>
<reference evidence="1" key="1">
    <citation type="journal article" date="2021" name="New Phytol.">
        <title>Evolutionary innovations through gain and loss of genes in the ectomycorrhizal Boletales.</title>
        <authorList>
            <person name="Wu G."/>
            <person name="Miyauchi S."/>
            <person name="Morin E."/>
            <person name="Kuo A."/>
            <person name="Drula E."/>
            <person name="Varga T."/>
            <person name="Kohler A."/>
            <person name="Feng B."/>
            <person name="Cao Y."/>
            <person name="Lipzen A."/>
            <person name="Daum C."/>
            <person name="Hundley H."/>
            <person name="Pangilinan J."/>
            <person name="Johnson J."/>
            <person name="Barry K."/>
            <person name="LaButti K."/>
            <person name="Ng V."/>
            <person name="Ahrendt S."/>
            <person name="Min B."/>
            <person name="Choi I.G."/>
            <person name="Park H."/>
            <person name="Plett J.M."/>
            <person name="Magnuson J."/>
            <person name="Spatafora J.W."/>
            <person name="Nagy L.G."/>
            <person name="Henrissat B."/>
            <person name="Grigoriev I.V."/>
            <person name="Yang Z.L."/>
            <person name="Xu J."/>
            <person name="Martin F.M."/>
        </authorList>
    </citation>
    <scope>NUCLEOTIDE SEQUENCE</scope>
    <source>
        <strain evidence="1">KUC20120723A-06</strain>
    </source>
</reference>
<organism evidence="1 2">
    <name type="scientific">Leucogyrophana mollusca</name>
    <dbReference type="NCBI Taxonomy" id="85980"/>
    <lineage>
        <taxon>Eukaryota</taxon>
        <taxon>Fungi</taxon>
        <taxon>Dikarya</taxon>
        <taxon>Basidiomycota</taxon>
        <taxon>Agaricomycotina</taxon>
        <taxon>Agaricomycetes</taxon>
        <taxon>Agaricomycetidae</taxon>
        <taxon>Boletales</taxon>
        <taxon>Boletales incertae sedis</taxon>
        <taxon>Leucogyrophana</taxon>
    </lineage>
</organism>
<accession>A0ACB8B074</accession>
<protein>
    <submittedName>
        <fullName evidence="1">Uncharacterized protein</fullName>
    </submittedName>
</protein>
<sequence length="264" mass="28744">MRRVAADADDKRSAGEVLDLSESGNEMSLPGHMRCAPWGGVQLEGYALWVGVWRMGRESPRGRHGWRSQMAGKNKKKSLASFRTTPDLIRKSKTMMSWWPGCFGVRLWVGGVVISEGLVHLVQQSRGDDLTECTSVQDTINLSSSSLRFCPPNEPILIASVRYKGRGVPPTSASLARPPTKLLWTIPSCERSQMSGDTESTEGKIEFSLTVVGATGLSPPDNHPTGFCVVVEVDGKQGRTAELAPSPQSTIEWNASFPLLTMSV</sequence>